<dbReference type="eggNOG" id="KOG3867">
    <property type="taxonomic scope" value="Eukaryota"/>
</dbReference>
<dbReference type="Gene3D" id="3.40.720.10">
    <property type="entry name" value="Alkaline Phosphatase, subunit A"/>
    <property type="match status" value="2"/>
</dbReference>
<dbReference type="GO" id="GO:0005737">
    <property type="term" value="C:cytoplasm"/>
    <property type="evidence" value="ECO:0007669"/>
    <property type="project" value="TreeGrafter"/>
</dbReference>
<proteinExistence type="inferred from homology"/>
<organism evidence="8 9">
    <name type="scientific">Emiliania huxleyi (strain CCMP1516)</name>
    <dbReference type="NCBI Taxonomy" id="280463"/>
    <lineage>
        <taxon>Eukaryota</taxon>
        <taxon>Haptista</taxon>
        <taxon>Haptophyta</taxon>
        <taxon>Prymnesiophyceae</taxon>
        <taxon>Isochrysidales</taxon>
        <taxon>Noelaerhabdaceae</taxon>
        <taxon>Emiliania</taxon>
    </lineage>
</organism>
<dbReference type="AlphaFoldDB" id="A0A0D3JU49"/>
<evidence type="ECO:0000256" key="4">
    <source>
        <dbReference type="ARBA" id="ARBA00022729"/>
    </source>
</evidence>
<dbReference type="InterPro" id="IPR000917">
    <property type="entry name" value="Sulfatase_N"/>
</dbReference>
<dbReference type="PaxDb" id="2903-EOD27034"/>
<feature type="domain" description="Sulfatase N-terminal" evidence="7">
    <location>
        <begin position="221"/>
        <end position="677"/>
    </location>
</feature>
<dbReference type="STRING" id="2903.R1F1J8"/>
<dbReference type="Pfam" id="PF00884">
    <property type="entry name" value="Sulfatase"/>
    <property type="match status" value="1"/>
</dbReference>
<keyword evidence="5" id="KW-0378">Hydrolase</keyword>
<dbReference type="PANTHER" id="PTHR45953">
    <property type="entry name" value="IDURONATE 2-SULFATASE"/>
    <property type="match status" value="1"/>
</dbReference>
<reference evidence="9" key="1">
    <citation type="journal article" date="2013" name="Nature">
        <title>Pan genome of the phytoplankton Emiliania underpins its global distribution.</title>
        <authorList>
            <person name="Read B.A."/>
            <person name="Kegel J."/>
            <person name="Klute M.J."/>
            <person name="Kuo A."/>
            <person name="Lefebvre S.C."/>
            <person name="Maumus F."/>
            <person name="Mayer C."/>
            <person name="Miller J."/>
            <person name="Monier A."/>
            <person name="Salamov A."/>
            <person name="Young J."/>
            <person name="Aguilar M."/>
            <person name="Claverie J.M."/>
            <person name="Frickenhaus S."/>
            <person name="Gonzalez K."/>
            <person name="Herman E.K."/>
            <person name="Lin Y.C."/>
            <person name="Napier J."/>
            <person name="Ogata H."/>
            <person name="Sarno A.F."/>
            <person name="Shmutz J."/>
            <person name="Schroeder D."/>
            <person name="de Vargas C."/>
            <person name="Verret F."/>
            <person name="von Dassow P."/>
            <person name="Valentin K."/>
            <person name="Van de Peer Y."/>
            <person name="Wheeler G."/>
            <person name="Dacks J.B."/>
            <person name="Delwiche C.F."/>
            <person name="Dyhrman S.T."/>
            <person name="Glockner G."/>
            <person name="John U."/>
            <person name="Richards T."/>
            <person name="Worden A.Z."/>
            <person name="Zhang X."/>
            <person name="Grigoriev I.V."/>
            <person name="Allen A.E."/>
            <person name="Bidle K."/>
            <person name="Borodovsky M."/>
            <person name="Bowler C."/>
            <person name="Brownlee C."/>
            <person name="Cock J.M."/>
            <person name="Elias M."/>
            <person name="Gladyshev V.N."/>
            <person name="Groth M."/>
            <person name="Guda C."/>
            <person name="Hadaegh A."/>
            <person name="Iglesias-Rodriguez M.D."/>
            <person name="Jenkins J."/>
            <person name="Jones B.M."/>
            <person name="Lawson T."/>
            <person name="Leese F."/>
            <person name="Lindquist E."/>
            <person name="Lobanov A."/>
            <person name="Lomsadze A."/>
            <person name="Malik S.B."/>
            <person name="Marsh M.E."/>
            <person name="Mackinder L."/>
            <person name="Mock T."/>
            <person name="Mueller-Roeber B."/>
            <person name="Pagarete A."/>
            <person name="Parker M."/>
            <person name="Probert I."/>
            <person name="Quesneville H."/>
            <person name="Raines C."/>
            <person name="Rensing S.A."/>
            <person name="Riano-Pachon D.M."/>
            <person name="Richier S."/>
            <person name="Rokitta S."/>
            <person name="Shiraiwa Y."/>
            <person name="Soanes D.M."/>
            <person name="van der Giezen M."/>
            <person name="Wahlund T.M."/>
            <person name="Williams B."/>
            <person name="Wilson W."/>
            <person name="Wolfe G."/>
            <person name="Wurch L.L."/>
        </authorList>
    </citation>
    <scope>NUCLEOTIDE SEQUENCE</scope>
</reference>
<evidence type="ECO:0000256" key="5">
    <source>
        <dbReference type="ARBA" id="ARBA00022801"/>
    </source>
</evidence>
<keyword evidence="9" id="KW-1185">Reference proteome</keyword>
<comment type="cofactor">
    <cofactor evidence="1">
        <name>Ca(2+)</name>
        <dbReference type="ChEBI" id="CHEBI:29108"/>
    </cofactor>
</comment>
<protein>
    <recommendedName>
        <fullName evidence="7">Sulfatase N-terminal domain-containing protein</fullName>
    </recommendedName>
</protein>
<accession>A0A0D3JU49</accession>
<dbReference type="GO" id="GO:0046872">
    <property type="term" value="F:metal ion binding"/>
    <property type="evidence" value="ECO:0007669"/>
    <property type="project" value="UniProtKB-KW"/>
</dbReference>
<evidence type="ECO:0000256" key="3">
    <source>
        <dbReference type="ARBA" id="ARBA00022723"/>
    </source>
</evidence>
<reference evidence="8" key="2">
    <citation type="submission" date="2024-10" db="UniProtKB">
        <authorList>
            <consortium name="EnsemblProtists"/>
        </authorList>
    </citation>
    <scope>IDENTIFICATION</scope>
</reference>
<comment type="similarity">
    <text evidence="2">Belongs to the sulfatase family.</text>
</comment>
<evidence type="ECO:0000313" key="8">
    <source>
        <dbReference type="EnsemblProtists" id="EOD27034"/>
    </source>
</evidence>
<dbReference type="SUPFAM" id="SSF53649">
    <property type="entry name" value="Alkaline phosphatase-like"/>
    <property type="match status" value="1"/>
</dbReference>
<evidence type="ECO:0000259" key="7">
    <source>
        <dbReference type="Pfam" id="PF00884"/>
    </source>
</evidence>
<dbReference type="RefSeq" id="XP_005779463.1">
    <property type="nucleotide sequence ID" value="XM_005779406.1"/>
</dbReference>
<keyword evidence="6" id="KW-0106">Calcium</keyword>
<dbReference type="PANTHER" id="PTHR45953:SF1">
    <property type="entry name" value="IDURONATE 2-SULFATASE"/>
    <property type="match status" value="1"/>
</dbReference>
<evidence type="ECO:0000313" key="9">
    <source>
        <dbReference type="Proteomes" id="UP000013827"/>
    </source>
</evidence>
<dbReference type="EnsemblProtists" id="EOD27034">
    <property type="protein sequence ID" value="EOD27034"/>
    <property type="gene ID" value="EMIHUDRAFT_236119"/>
</dbReference>
<keyword evidence="4" id="KW-0732">Signal</keyword>
<keyword evidence="3" id="KW-0479">Metal-binding</keyword>
<evidence type="ECO:0000256" key="6">
    <source>
        <dbReference type="ARBA" id="ARBA00022837"/>
    </source>
</evidence>
<dbReference type="InterPro" id="IPR035874">
    <property type="entry name" value="IDS"/>
</dbReference>
<evidence type="ECO:0000256" key="2">
    <source>
        <dbReference type="ARBA" id="ARBA00008779"/>
    </source>
</evidence>
<evidence type="ECO:0000256" key="1">
    <source>
        <dbReference type="ARBA" id="ARBA00001913"/>
    </source>
</evidence>
<dbReference type="InterPro" id="IPR017850">
    <property type="entry name" value="Alkaline_phosphatase_core_sf"/>
</dbReference>
<dbReference type="GO" id="GO:0004423">
    <property type="term" value="F:iduronate-2-sulfatase activity"/>
    <property type="evidence" value="ECO:0007669"/>
    <property type="project" value="InterPro"/>
</dbReference>
<dbReference type="KEGG" id="ehx:EMIHUDRAFT_236119"/>
<dbReference type="HOGENOM" id="CLU_006332_9_0_1"/>
<dbReference type="CDD" id="cd16030">
    <property type="entry name" value="iduronate-2-sulfatase"/>
    <property type="match status" value="1"/>
</dbReference>
<dbReference type="GeneID" id="17272579"/>
<dbReference type="Proteomes" id="UP000013827">
    <property type="component" value="Unassembled WGS sequence"/>
</dbReference>
<sequence>MSLALTVCVHASPPPAPVCKAFCEDKTQAWDDKCTWGGCNGCTECLVPEPECKPFCEDKTQAWDDKCTWGGCNGCTECLVPEPECKPFCEDKTQAWDDKCTWEGCNGCTECLVPEPECKPFCEDKTQAWDDKCTWEGCNGCTECLVPEPVCKPFCEDKTQAWDDKCTWEGCNGCTECLVPEPECKPFCEGKTHAWDDKTGPADGAPSPLPPPSVPPPSVKPHILWFVADDLRTQLGTYGATETLSPNIDALAADSTLFERAYCQVPTCGASRASMLTGMYASETRFINFNTMAEQDAPDVKDMPTALRDAGYTTISNGKIYHSSADNVHSWDEVCGHDGGSIAGYACDYRTRPGSMCCVWPHGMSSGRSSTQNLSSAKGHTKCPDDATCQEHDWENELDFSRTEKFVKWMEAIEQAKLAKEPDASSKCFGCGWPAWSGVDADDHGFFTRGLPDGKMTRKVIEDLRTAKAKGTPHFITCGFVRPHLPFAAPYSYWGMYNRDDLPIATNPWNAEGATARALHYRELGVYNLGTVPVSEVSTGERMPEYKPAPQGPDGPALYSSEWNGAAEPPKPNLARDVVSRSLVHGYYAATSYVDGLVGLVLDELKALDMYSETVILFNSDHGYHLGEHGTFCKHSLYELALRVPLIVKAPGFSASRVPALVENLDIFPTLLDLAGIPALPHLQGKSLVPLLRSPDAFHKEAVYARYRDGDTVRFRSSALSEYCQGNCWSADSCTKSCARQREQDSMFYDHAVDPDENLNRFSTTGSYAALISNMSAALARHRATRMLNE</sequence>
<name>A0A0D3JU49_EMIH1</name>